<dbReference type="AlphaFoldDB" id="A0A3B1CJZ9"/>
<dbReference type="GO" id="GO:0008830">
    <property type="term" value="F:dTDP-4-dehydrorhamnose 3,5-epimerase activity"/>
    <property type="evidence" value="ECO:0007669"/>
    <property type="project" value="UniProtKB-EC"/>
</dbReference>
<reference evidence="1" key="1">
    <citation type="submission" date="2018-06" db="EMBL/GenBank/DDBJ databases">
        <authorList>
            <person name="Zhirakovskaya E."/>
        </authorList>
    </citation>
    <scope>NUCLEOTIDE SEQUENCE</scope>
</reference>
<name>A0A3B1CJZ9_9ZZZZ</name>
<dbReference type="EC" id="5.1.3.13" evidence="1"/>
<dbReference type="InterPro" id="IPR000888">
    <property type="entry name" value="RmlC-like"/>
</dbReference>
<dbReference type="InterPro" id="IPR014710">
    <property type="entry name" value="RmlC-like_jellyroll"/>
</dbReference>
<dbReference type="EMBL" id="UOGF01000040">
    <property type="protein sequence ID" value="VAX28592.1"/>
    <property type="molecule type" value="Genomic_DNA"/>
</dbReference>
<dbReference type="NCBIfam" id="TIGR01221">
    <property type="entry name" value="rmlC"/>
    <property type="match status" value="1"/>
</dbReference>
<dbReference type="InterPro" id="IPR011051">
    <property type="entry name" value="RmlC_Cupin_sf"/>
</dbReference>
<protein>
    <submittedName>
        <fullName evidence="1">dTDP-4-dehydrorhamnose 3,5-epimerase</fullName>
        <ecNumber evidence="1">5.1.3.13</ecNumber>
    </submittedName>
</protein>
<evidence type="ECO:0000313" key="1">
    <source>
        <dbReference type="EMBL" id="VAX28592.1"/>
    </source>
</evidence>
<dbReference type="GO" id="GO:0019305">
    <property type="term" value="P:dTDP-rhamnose biosynthetic process"/>
    <property type="evidence" value="ECO:0007669"/>
    <property type="project" value="TreeGrafter"/>
</dbReference>
<sequence length="188" mass="21237">MKVTALSLPGLLLIEPKRFGDHRGYFVETWNKERYEKAGISKPFVQDNLSFSAKGVLRGLHFQREQPQAKLITVLKGEVFDVALDIRVGSPTFGQWEAVRLSDENGHQLFVPEGMAHGFCITKNETLFSYKCTDFYHPESEKTVFWNDPDIGIQWPLSCPSLSEKDTRGLPLSAMNQSLLPTYSAPSK</sequence>
<dbReference type="Pfam" id="PF00908">
    <property type="entry name" value="dTDP_sugar_isom"/>
    <property type="match status" value="1"/>
</dbReference>
<dbReference type="SUPFAM" id="SSF51182">
    <property type="entry name" value="RmlC-like cupins"/>
    <property type="match status" value="1"/>
</dbReference>
<gene>
    <name evidence="1" type="ORF">MNBD_NITROSPIRAE01-782</name>
</gene>
<accession>A0A3B1CJZ9</accession>
<dbReference type="PANTHER" id="PTHR21047:SF2">
    <property type="entry name" value="THYMIDINE DIPHOSPHO-4-KETO-RHAMNOSE 3,5-EPIMERASE"/>
    <property type="match status" value="1"/>
</dbReference>
<dbReference type="PANTHER" id="PTHR21047">
    <property type="entry name" value="DTDP-6-DEOXY-D-GLUCOSE-3,5 EPIMERASE"/>
    <property type="match status" value="1"/>
</dbReference>
<dbReference type="CDD" id="cd00438">
    <property type="entry name" value="cupin_RmlC"/>
    <property type="match status" value="1"/>
</dbReference>
<dbReference type="Gene3D" id="2.60.120.10">
    <property type="entry name" value="Jelly Rolls"/>
    <property type="match status" value="1"/>
</dbReference>
<dbReference type="GO" id="GO:0005829">
    <property type="term" value="C:cytosol"/>
    <property type="evidence" value="ECO:0007669"/>
    <property type="project" value="TreeGrafter"/>
</dbReference>
<organism evidence="1">
    <name type="scientific">hydrothermal vent metagenome</name>
    <dbReference type="NCBI Taxonomy" id="652676"/>
    <lineage>
        <taxon>unclassified sequences</taxon>
        <taxon>metagenomes</taxon>
        <taxon>ecological metagenomes</taxon>
    </lineage>
</organism>
<keyword evidence="1" id="KW-0413">Isomerase</keyword>
<dbReference type="GO" id="GO:0000271">
    <property type="term" value="P:polysaccharide biosynthetic process"/>
    <property type="evidence" value="ECO:0007669"/>
    <property type="project" value="TreeGrafter"/>
</dbReference>
<proteinExistence type="predicted"/>